<dbReference type="EMBL" id="CAKLBY020000312">
    <property type="protein sequence ID" value="CAK7945003.1"/>
    <property type="molecule type" value="Genomic_DNA"/>
</dbReference>
<comment type="caution">
    <text evidence="1">The sequence shown here is derived from an EMBL/GenBank/DDBJ whole genome shotgun (WGS) entry which is preliminary data.</text>
</comment>
<accession>A0AAV1VFZ3</accession>
<gene>
    <name evidence="1" type="ORF">PM001_LOCUS30153</name>
</gene>
<dbReference type="Proteomes" id="UP001162060">
    <property type="component" value="Unassembled WGS sequence"/>
</dbReference>
<name>A0AAV1VFZ3_9STRA</name>
<dbReference type="AlphaFoldDB" id="A0AAV1VFZ3"/>
<evidence type="ECO:0000313" key="2">
    <source>
        <dbReference type="Proteomes" id="UP001162060"/>
    </source>
</evidence>
<evidence type="ECO:0000313" key="1">
    <source>
        <dbReference type="EMBL" id="CAK7945003.1"/>
    </source>
</evidence>
<protein>
    <submittedName>
        <fullName evidence="1">Uncharacterized protein</fullName>
    </submittedName>
</protein>
<proteinExistence type="predicted"/>
<sequence>MPIFTAARPEVCCPWDQTGRWVGGGKVSFQQPIRKEQLPTSASSSFLLFLRRKLVTHGGSRRPASVATPSSTFST</sequence>
<organism evidence="1 2">
    <name type="scientific">Peronospora matthiolae</name>
    <dbReference type="NCBI Taxonomy" id="2874970"/>
    <lineage>
        <taxon>Eukaryota</taxon>
        <taxon>Sar</taxon>
        <taxon>Stramenopiles</taxon>
        <taxon>Oomycota</taxon>
        <taxon>Peronosporomycetes</taxon>
        <taxon>Peronosporales</taxon>
        <taxon>Peronosporaceae</taxon>
        <taxon>Peronospora</taxon>
    </lineage>
</organism>
<reference evidence="1" key="1">
    <citation type="submission" date="2024-01" db="EMBL/GenBank/DDBJ databases">
        <authorList>
            <person name="Webb A."/>
        </authorList>
    </citation>
    <scope>NUCLEOTIDE SEQUENCE</scope>
    <source>
        <strain evidence="1">Pm1</strain>
    </source>
</reference>